<dbReference type="PANTHER" id="PTHR24298:SF774">
    <property type="entry name" value="CYTOCHROME P450"/>
    <property type="match status" value="1"/>
</dbReference>
<dbReference type="InterPro" id="IPR051103">
    <property type="entry name" value="Plant_metabolite_P450s"/>
</dbReference>
<proteinExistence type="inferred from homology"/>
<dbReference type="AlphaFoldDB" id="A0A8S9MUM1"/>
<dbReference type="GO" id="GO:0016709">
    <property type="term" value="F:oxidoreductase activity, acting on paired donors, with incorporation or reduction of molecular oxygen, NAD(P)H as one donor, and incorporation of one atom of oxygen"/>
    <property type="evidence" value="ECO:0007669"/>
    <property type="project" value="TreeGrafter"/>
</dbReference>
<reference evidence="11" key="1">
    <citation type="submission" date="2019-12" db="EMBL/GenBank/DDBJ databases">
        <title>Genome sequencing and annotation of Brassica cretica.</title>
        <authorList>
            <person name="Studholme D.J."/>
            <person name="Sarris P."/>
        </authorList>
    </citation>
    <scope>NUCLEOTIDE SEQUENCE</scope>
    <source>
        <strain evidence="11">PFS-109/04</strain>
        <tissue evidence="11">Leaf</tissue>
    </source>
</reference>
<organism evidence="11 12">
    <name type="scientific">Brassica cretica</name>
    <name type="common">Mustard</name>
    <dbReference type="NCBI Taxonomy" id="69181"/>
    <lineage>
        <taxon>Eukaryota</taxon>
        <taxon>Viridiplantae</taxon>
        <taxon>Streptophyta</taxon>
        <taxon>Embryophyta</taxon>
        <taxon>Tracheophyta</taxon>
        <taxon>Spermatophyta</taxon>
        <taxon>Magnoliopsida</taxon>
        <taxon>eudicotyledons</taxon>
        <taxon>Gunneridae</taxon>
        <taxon>Pentapetalae</taxon>
        <taxon>rosids</taxon>
        <taxon>malvids</taxon>
        <taxon>Brassicales</taxon>
        <taxon>Brassicaceae</taxon>
        <taxon>Brassiceae</taxon>
        <taxon>Brassica</taxon>
    </lineage>
</organism>
<dbReference type="GO" id="GO:0020037">
    <property type="term" value="F:heme binding"/>
    <property type="evidence" value="ECO:0007669"/>
    <property type="project" value="InterPro"/>
</dbReference>
<dbReference type="Pfam" id="PF00067">
    <property type="entry name" value="p450"/>
    <property type="match status" value="1"/>
</dbReference>
<evidence type="ECO:0000313" key="11">
    <source>
        <dbReference type="EMBL" id="KAF3486906.1"/>
    </source>
</evidence>
<keyword evidence="10" id="KW-0472">Membrane</keyword>
<dbReference type="Gene3D" id="1.10.630.10">
    <property type="entry name" value="Cytochrome P450"/>
    <property type="match status" value="1"/>
</dbReference>
<dbReference type="InterPro" id="IPR001128">
    <property type="entry name" value="Cyt_P450"/>
</dbReference>
<dbReference type="EMBL" id="QGKX02002183">
    <property type="protein sequence ID" value="KAF3486906.1"/>
    <property type="molecule type" value="Genomic_DNA"/>
</dbReference>
<keyword evidence="4" id="KW-0349">Heme</keyword>
<gene>
    <name evidence="11" type="ORF">F2Q69_00054945</name>
</gene>
<keyword evidence="9" id="KW-0503">Monooxygenase</keyword>
<comment type="subcellular location">
    <subcellularLocation>
        <location evidence="2">Membrane</location>
        <topology evidence="2">Single-pass membrane protein</topology>
    </subcellularLocation>
</comment>
<evidence type="ECO:0000256" key="6">
    <source>
        <dbReference type="ARBA" id="ARBA00022723"/>
    </source>
</evidence>
<protein>
    <submittedName>
        <fullName evidence="11">Uncharacterized protein</fullName>
    </submittedName>
</protein>
<keyword evidence="8" id="KW-0560">Oxidoreductase</keyword>
<keyword evidence="7" id="KW-1133">Transmembrane helix</keyword>
<evidence type="ECO:0000256" key="4">
    <source>
        <dbReference type="ARBA" id="ARBA00022617"/>
    </source>
</evidence>
<dbReference type="InterPro" id="IPR036396">
    <property type="entry name" value="Cyt_P450_sf"/>
</dbReference>
<feature type="non-terminal residue" evidence="11">
    <location>
        <position position="1"/>
    </location>
</feature>
<dbReference type="PANTHER" id="PTHR24298">
    <property type="entry name" value="FLAVONOID 3'-MONOOXYGENASE-RELATED"/>
    <property type="match status" value="1"/>
</dbReference>
<evidence type="ECO:0000256" key="10">
    <source>
        <dbReference type="ARBA" id="ARBA00023136"/>
    </source>
</evidence>
<evidence type="ECO:0000256" key="8">
    <source>
        <dbReference type="ARBA" id="ARBA00023002"/>
    </source>
</evidence>
<keyword evidence="4" id="KW-0408">Iron</keyword>
<comment type="similarity">
    <text evidence="3">Belongs to the cytochrome P450 family.</text>
</comment>
<comment type="cofactor">
    <cofactor evidence="1">
        <name>heme</name>
        <dbReference type="ChEBI" id="CHEBI:30413"/>
    </cofactor>
</comment>
<evidence type="ECO:0000313" key="12">
    <source>
        <dbReference type="Proteomes" id="UP000712600"/>
    </source>
</evidence>
<dbReference type="GO" id="GO:0005506">
    <property type="term" value="F:iron ion binding"/>
    <property type="evidence" value="ECO:0007669"/>
    <property type="project" value="InterPro"/>
</dbReference>
<evidence type="ECO:0000256" key="2">
    <source>
        <dbReference type="ARBA" id="ARBA00004167"/>
    </source>
</evidence>
<comment type="caution">
    <text evidence="11">The sequence shown here is derived from an EMBL/GenBank/DDBJ whole genome shotgun (WGS) entry which is preliminary data.</text>
</comment>
<evidence type="ECO:0000256" key="9">
    <source>
        <dbReference type="ARBA" id="ARBA00023033"/>
    </source>
</evidence>
<name>A0A8S9MUM1_BRACR</name>
<evidence type="ECO:0000256" key="7">
    <source>
        <dbReference type="ARBA" id="ARBA00022989"/>
    </source>
</evidence>
<evidence type="ECO:0000256" key="1">
    <source>
        <dbReference type="ARBA" id="ARBA00001971"/>
    </source>
</evidence>
<dbReference type="SUPFAM" id="SSF48264">
    <property type="entry name" value="Cytochrome P450"/>
    <property type="match status" value="1"/>
</dbReference>
<evidence type="ECO:0000256" key="3">
    <source>
        <dbReference type="ARBA" id="ARBA00010617"/>
    </source>
</evidence>
<dbReference type="Proteomes" id="UP000712600">
    <property type="component" value="Unassembled WGS sequence"/>
</dbReference>
<keyword evidence="5" id="KW-0812">Transmembrane</keyword>
<keyword evidence="6" id="KW-0479">Metal-binding</keyword>
<accession>A0A8S9MUM1</accession>
<evidence type="ECO:0000256" key="5">
    <source>
        <dbReference type="ARBA" id="ARBA00022692"/>
    </source>
</evidence>
<dbReference type="GO" id="GO:0016020">
    <property type="term" value="C:membrane"/>
    <property type="evidence" value="ECO:0007669"/>
    <property type="project" value="UniProtKB-SubCell"/>
</dbReference>
<sequence>HATEDELQQLRHNGFAAWLLSYVMLSAAAETTTVTLEWAMANLLNHPDVLAKVKTELNNVVSKEGRLMEESDRHALHCC</sequence>